<evidence type="ECO:0000313" key="2">
    <source>
        <dbReference type="Proteomes" id="UP001566132"/>
    </source>
</evidence>
<organism evidence="1 2">
    <name type="scientific">Hypothenemus hampei</name>
    <name type="common">Coffee berry borer</name>
    <dbReference type="NCBI Taxonomy" id="57062"/>
    <lineage>
        <taxon>Eukaryota</taxon>
        <taxon>Metazoa</taxon>
        <taxon>Ecdysozoa</taxon>
        <taxon>Arthropoda</taxon>
        <taxon>Hexapoda</taxon>
        <taxon>Insecta</taxon>
        <taxon>Pterygota</taxon>
        <taxon>Neoptera</taxon>
        <taxon>Endopterygota</taxon>
        <taxon>Coleoptera</taxon>
        <taxon>Polyphaga</taxon>
        <taxon>Cucujiformia</taxon>
        <taxon>Curculionidae</taxon>
        <taxon>Scolytinae</taxon>
        <taxon>Hypothenemus</taxon>
    </lineage>
</organism>
<dbReference type="Proteomes" id="UP001566132">
    <property type="component" value="Unassembled WGS sequence"/>
</dbReference>
<gene>
    <name evidence="1" type="ORF">ABEB36_012841</name>
</gene>
<accession>A0ABD1E698</accession>
<sequence>MVKRNGLKLVTFRPIEIKNYSIEIDLNHYFSGSNEPKLSTRIFLKCNGVGLFEEHAIDIEVVPRVLKFHTTFPVSLSLEYLEIKHLPIWSRRKELIFIKNHSKDKIIQYIWNTIKIDNIIEISVEKNFNILQPQEIQAVTILIKSFSQPCTLTTFLSCETVLYSNNLIHKLTKEKFFIAEKRIDEFMLNEPIWAKRPKNPIIVSPEPDIQYLSVAFNINTLDTKDADENIDVSLQMKQYLSQSIENIEKSILKKIYPFDTAWQYPRKESNYELNMNTKLIFNKILENILSYVVFSNHLKNLLELSSKAPMPVYDEFIMNNKSIIERKIQKTPITNEDIELYRRHEIQNFCNQLKLNDLSNILQTVIHESILQLVQCQNLSYNLRNIDEKIEKSLYVCKNKTCPCNKVDE</sequence>
<keyword evidence="2" id="KW-1185">Reference proteome</keyword>
<reference evidence="1 2" key="1">
    <citation type="submission" date="2024-05" db="EMBL/GenBank/DDBJ databases">
        <title>Genetic variation in Jamaican populations of the coffee berry borer (Hypothenemus hampei).</title>
        <authorList>
            <person name="Errbii M."/>
            <person name="Myrie A."/>
        </authorList>
    </citation>
    <scope>NUCLEOTIDE SEQUENCE [LARGE SCALE GENOMIC DNA]</scope>
    <source>
        <strain evidence="1">JA-Hopewell-2020-01-JO</strain>
        <tissue evidence="1">Whole body</tissue>
    </source>
</reference>
<protein>
    <submittedName>
        <fullName evidence="1">Uncharacterized protein</fullName>
    </submittedName>
</protein>
<evidence type="ECO:0000313" key="1">
    <source>
        <dbReference type="EMBL" id="KAL1490100.1"/>
    </source>
</evidence>
<dbReference type="AlphaFoldDB" id="A0ABD1E698"/>
<proteinExistence type="predicted"/>
<dbReference type="EMBL" id="JBDJPC010000010">
    <property type="protein sequence ID" value="KAL1490100.1"/>
    <property type="molecule type" value="Genomic_DNA"/>
</dbReference>
<name>A0ABD1E698_HYPHA</name>
<comment type="caution">
    <text evidence="1">The sequence shown here is derived from an EMBL/GenBank/DDBJ whole genome shotgun (WGS) entry which is preliminary data.</text>
</comment>